<dbReference type="EMBL" id="JAPQKR010000013">
    <property type="protein sequence ID" value="KAJ5202023.1"/>
    <property type="molecule type" value="Genomic_DNA"/>
</dbReference>
<evidence type="ECO:0000313" key="1">
    <source>
        <dbReference type="EMBL" id="KAJ5202023.1"/>
    </source>
</evidence>
<comment type="caution">
    <text evidence="1">The sequence shown here is derived from an EMBL/GenBank/DDBJ whole genome shotgun (WGS) entry which is preliminary data.</text>
</comment>
<dbReference type="OrthoDB" id="4302906at2759"/>
<organism evidence="1 2">
    <name type="scientific">Penicillium cinerascens</name>
    <dbReference type="NCBI Taxonomy" id="70096"/>
    <lineage>
        <taxon>Eukaryota</taxon>
        <taxon>Fungi</taxon>
        <taxon>Dikarya</taxon>
        <taxon>Ascomycota</taxon>
        <taxon>Pezizomycotina</taxon>
        <taxon>Eurotiomycetes</taxon>
        <taxon>Eurotiomycetidae</taxon>
        <taxon>Eurotiales</taxon>
        <taxon>Aspergillaceae</taxon>
        <taxon>Penicillium</taxon>
    </lineage>
</organism>
<evidence type="ECO:0000313" key="2">
    <source>
        <dbReference type="Proteomes" id="UP001150904"/>
    </source>
</evidence>
<reference evidence="1" key="2">
    <citation type="journal article" date="2023" name="IMA Fungus">
        <title>Comparative genomic study of the Penicillium genus elucidates a diverse pangenome and 15 lateral gene transfer events.</title>
        <authorList>
            <person name="Petersen C."/>
            <person name="Sorensen T."/>
            <person name="Nielsen M.R."/>
            <person name="Sondergaard T.E."/>
            <person name="Sorensen J.L."/>
            <person name="Fitzpatrick D.A."/>
            <person name="Frisvad J.C."/>
            <person name="Nielsen K.L."/>
        </authorList>
    </citation>
    <scope>NUCLEOTIDE SEQUENCE</scope>
    <source>
        <strain evidence="1">IBT 15544</strain>
    </source>
</reference>
<dbReference type="GeneID" id="83181049"/>
<dbReference type="AlphaFoldDB" id="A0A9W9SXL7"/>
<proteinExistence type="predicted"/>
<accession>A0A9W9SXL7</accession>
<dbReference type="RefSeq" id="XP_058307939.1">
    <property type="nucleotide sequence ID" value="XM_058453748.1"/>
</dbReference>
<gene>
    <name evidence="1" type="ORF">N7498_006686</name>
</gene>
<name>A0A9W9SXL7_9EURO</name>
<sequence>MPRQPPLSTAERPLSDSFRHLSSITKLRNEWDWIKWSRELNDAFDLINGNYWEILNGDRCRPAEPEYAVTSAEEVQRFIARRDKIVAKKVTQQELTTVMQDHVQDNARLRQRYETALELWKDQNWRALVLLRSTIAHEPQSRINGMKNVRDAYLSLLACYGTTWQNAVLKWSKWTAISFESDMDPKTFVLRFENALEELLLVVDPPNVPPIVQFMQFVDAMRYHVGAHKFLATASVERNVGSTMQDTYDHFYACGPYKD</sequence>
<keyword evidence="2" id="KW-1185">Reference proteome</keyword>
<dbReference type="Proteomes" id="UP001150904">
    <property type="component" value="Unassembled WGS sequence"/>
</dbReference>
<reference evidence="1" key="1">
    <citation type="submission" date="2022-12" db="EMBL/GenBank/DDBJ databases">
        <authorList>
            <person name="Petersen C."/>
        </authorList>
    </citation>
    <scope>NUCLEOTIDE SEQUENCE</scope>
    <source>
        <strain evidence="1">IBT 15544</strain>
    </source>
</reference>
<protein>
    <submittedName>
        <fullName evidence="1">Uncharacterized protein</fullName>
    </submittedName>
</protein>